<evidence type="ECO:0000313" key="1">
    <source>
        <dbReference type="EMBL" id="AVP98302.1"/>
    </source>
</evidence>
<dbReference type="Proteomes" id="UP000241074">
    <property type="component" value="Chromosome"/>
</dbReference>
<dbReference type="AlphaFoldDB" id="A0A2P1PU02"/>
<gene>
    <name evidence="1" type="ORF">C7S18_14355</name>
</gene>
<sequence>MPGLGEPTRAPLPAYCAARIWQSVSEVSQRKRPGSTRWTLRWLARHLHLTRAQGVDRKQPPASCSVIVLIGPVWARALRSQISAEDRCRDALPARLIAGGARVVSFVVSVIRRGGSSLNTATNQAERFLSWVHHP</sequence>
<name>A0A2P1PU02_9GAMM</name>
<evidence type="ECO:0000313" key="2">
    <source>
        <dbReference type="Proteomes" id="UP000241074"/>
    </source>
</evidence>
<dbReference type="EMBL" id="CP027860">
    <property type="protein sequence ID" value="AVP98302.1"/>
    <property type="molecule type" value="Genomic_DNA"/>
</dbReference>
<dbReference type="KEGG" id="xba:C7S18_14355"/>
<proteinExistence type="predicted"/>
<organism evidence="1 2">
    <name type="scientific">Ahniella affigens</name>
    <dbReference type="NCBI Taxonomy" id="2021234"/>
    <lineage>
        <taxon>Bacteria</taxon>
        <taxon>Pseudomonadati</taxon>
        <taxon>Pseudomonadota</taxon>
        <taxon>Gammaproteobacteria</taxon>
        <taxon>Lysobacterales</taxon>
        <taxon>Rhodanobacteraceae</taxon>
        <taxon>Ahniella</taxon>
    </lineage>
</organism>
<protein>
    <submittedName>
        <fullName evidence="1">Uncharacterized protein</fullName>
    </submittedName>
</protein>
<keyword evidence="2" id="KW-1185">Reference proteome</keyword>
<accession>A0A2P1PU02</accession>
<reference evidence="1 2" key="1">
    <citation type="submission" date="2018-03" db="EMBL/GenBank/DDBJ databases">
        <title>Ahniella affigens gen. nov., sp. nov., a gammaproteobacterium isolated from sandy soil near a stream.</title>
        <authorList>
            <person name="Ko Y."/>
            <person name="Kim J.-H."/>
        </authorList>
    </citation>
    <scope>NUCLEOTIDE SEQUENCE [LARGE SCALE GENOMIC DNA]</scope>
    <source>
        <strain evidence="1 2">D13</strain>
    </source>
</reference>
<reference evidence="1 2" key="2">
    <citation type="submission" date="2018-03" db="EMBL/GenBank/DDBJ databases">
        <authorList>
            <person name="Keele B.F."/>
        </authorList>
    </citation>
    <scope>NUCLEOTIDE SEQUENCE [LARGE SCALE GENOMIC DNA]</scope>
    <source>
        <strain evidence="1 2">D13</strain>
    </source>
</reference>